<feature type="compositionally biased region" description="Gly residues" evidence="1">
    <location>
        <begin position="111"/>
        <end position="126"/>
    </location>
</feature>
<feature type="region of interest" description="Disordered" evidence="1">
    <location>
        <begin position="101"/>
        <end position="217"/>
    </location>
</feature>
<feature type="chain" id="PRO_5005187999" evidence="2">
    <location>
        <begin position="22"/>
        <end position="585"/>
    </location>
</feature>
<proteinExistence type="predicted"/>
<dbReference type="STRING" id="1169540.A0A0G4EQC6"/>
<feature type="signal peptide" evidence="2">
    <location>
        <begin position="1"/>
        <end position="21"/>
    </location>
</feature>
<feature type="compositionally biased region" description="Basic and acidic residues" evidence="1">
    <location>
        <begin position="440"/>
        <end position="454"/>
    </location>
</feature>
<name>A0A0G4EQC6_VITBC</name>
<feature type="compositionally biased region" description="Low complexity" evidence="1">
    <location>
        <begin position="541"/>
        <end position="567"/>
    </location>
</feature>
<organism evidence="3 4">
    <name type="scientific">Vitrella brassicaformis (strain CCMP3155)</name>
    <dbReference type="NCBI Taxonomy" id="1169540"/>
    <lineage>
        <taxon>Eukaryota</taxon>
        <taxon>Sar</taxon>
        <taxon>Alveolata</taxon>
        <taxon>Colpodellida</taxon>
        <taxon>Vitrellaceae</taxon>
        <taxon>Vitrella</taxon>
    </lineage>
</organism>
<reference evidence="3 4" key="1">
    <citation type="submission" date="2014-11" db="EMBL/GenBank/DDBJ databases">
        <authorList>
            <person name="Zhu J."/>
            <person name="Qi W."/>
            <person name="Song R."/>
        </authorList>
    </citation>
    <scope>NUCLEOTIDE SEQUENCE [LARGE SCALE GENOMIC DNA]</scope>
</reference>
<dbReference type="EMBL" id="CDMY01000293">
    <property type="protein sequence ID" value="CEL99990.1"/>
    <property type="molecule type" value="Genomic_DNA"/>
</dbReference>
<feature type="compositionally biased region" description="Basic and acidic residues" evidence="1">
    <location>
        <begin position="346"/>
        <end position="358"/>
    </location>
</feature>
<feature type="region of interest" description="Disordered" evidence="1">
    <location>
        <begin position="255"/>
        <end position="278"/>
    </location>
</feature>
<sequence length="585" mass="60947">MFVMVVLGLLALLGLLDPVSAWYEAVKMPEEPPMSDGAASSVDGGFLEHGRELQGIGKGDGSALGVLQAASGVGQMVAGAIPGPSQSVVAPILGAVNQFAKSRNPNPSGPSMGGLGAGGGGGGGLFGNRQPTEPSIEGFEPTSAGRTPSSSRRRPNVEAMQARGGASDLPMGSADIGGGSGSRGGPFGGLGPPSGGFAEALQNRPGTGNAPRSQQNTWCNDPLEVRCRQGNPHMNSDYRPLSETVFGDLARARGREGPVAQGGGGPFSSRRTGTAPTISDEELRDATFITADQIGPDGSILLSDEELDDVAMSMGADDGDAEGGEDGEREKRGPPPREKRKKAQKEKKDKSERTRDVDPDLQAHVAADDDEEETMSPKERRQQRKKRQREEANNDDDEGKQAEMLQASDDQTMEEPVADAQGDEAADGGRPPPPAPIAPKSDEDAQKGQEKQSAAEDTEEEIDLTDDETADEQMPPAGSAVSIGGEAQIPEDATPPPSESILPANLKLGPGGHESTMQRDSHDEIAKALGVSNDDIKKPGSSSSSSTNKLNRPSSPSTSRAGSSTGSQYRTVPMPDWTLQRGNHK</sequence>
<evidence type="ECO:0000256" key="2">
    <source>
        <dbReference type="SAM" id="SignalP"/>
    </source>
</evidence>
<feature type="compositionally biased region" description="Polar residues" evidence="1">
    <location>
        <begin position="204"/>
        <end position="217"/>
    </location>
</feature>
<feature type="compositionally biased region" description="Acidic residues" evidence="1">
    <location>
        <begin position="411"/>
        <end position="426"/>
    </location>
</feature>
<dbReference type="VEuPathDB" id="CryptoDB:Vbra_4110"/>
<protein>
    <submittedName>
        <fullName evidence="3">Uncharacterized protein</fullName>
    </submittedName>
</protein>
<dbReference type="AlphaFoldDB" id="A0A0G4EQC6"/>
<gene>
    <name evidence="3" type="ORF">Vbra_4110</name>
</gene>
<dbReference type="InParanoid" id="A0A0G4EQC6"/>
<accession>A0A0G4EQC6</accession>
<keyword evidence="2" id="KW-0732">Signal</keyword>
<evidence type="ECO:0000313" key="4">
    <source>
        <dbReference type="Proteomes" id="UP000041254"/>
    </source>
</evidence>
<evidence type="ECO:0000256" key="1">
    <source>
        <dbReference type="SAM" id="MobiDB-lite"/>
    </source>
</evidence>
<evidence type="ECO:0000313" key="3">
    <source>
        <dbReference type="EMBL" id="CEL99990.1"/>
    </source>
</evidence>
<feature type="compositionally biased region" description="Basic and acidic residues" evidence="1">
    <location>
        <begin position="516"/>
        <end position="526"/>
    </location>
</feature>
<dbReference type="Proteomes" id="UP000041254">
    <property type="component" value="Unassembled WGS sequence"/>
</dbReference>
<feature type="region of interest" description="Disordered" evidence="1">
    <location>
        <begin position="295"/>
        <end position="585"/>
    </location>
</feature>
<feature type="compositionally biased region" description="Gly residues" evidence="1">
    <location>
        <begin position="175"/>
        <end position="194"/>
    </location>
</feature>
<feature type="compositionally biased region" description="Basic and acidic residues" evidence="1">
    <location>
        <begin position="326"/>
        <end position="337"/>
    </location>
</feature>
<feature type="compositionally biased region" description="Acidic residues" evidence="1">
    <location>
        <begin position="456"/>
        <end position="471"/>
    </location>
</feature>
<keyword evidence="4" id="KW-1185">Reference proteome</keyword>